<protein>
    <submittedName>
        <fullName evidence="2">Uncharacterized protein</fullName>
    </submittedName>
</protein>
<evidence type="ECO:0000313" key="2">
    <source>
        <dbReference type="EMBL" id="OCH89179.1"/>
    </source>
</evidence>
<dbReference type="Proteomes" id="UP000250043">
    <property type="component" value="Unassembled WGS sequence"/>
</dbReference>
<gene>
    <name evidence="2" type="ORF">OBBRIDRAFT_836028</name>
</gene>
<evidence type="ECO:0000313" key="3">
    <source>
        <dbReference type="Proteomes" id="UP000250043"/>
    </source>
</evidence>
<dbReference type="EMBL" id="KV722433">
    <property type="protein sequence ID" value="OCH89179.1"/>
    <property type="molecule type" value="Genomic_DNA"/>
</dbReference>
<accession>A0A8E2ATX5</accession>
<dbReference type="AlphaFoldDB" id="A0A8E2ATX5"/>
<evidence type="ECO:0000256" key="1">
    <source>
        <dbReference type="SAM" id="MobiDB-lite"/>
    </source>
</evidence>
<proteinExistence type="predicted"/>
<feature type="region of interest" description="Disordered" evidence="1">
    <location>
        <begin position="37"/>
        <end position="59"/>
    </location>
</feature>
<sequence>MAVLCLGRGALRCALHTLPPAPQPRRFCGHHDALRARSPHAQARRATTGDPGQGEDAADEDLRRARGAATLHRLPAGVMRLAEREHRPHQAPPQPASSLSRQSEFVRHTSARARGSARRSEPERSWTRAWPIPSQIGMLCTRAQPCSPRRAPSIASLARKALPRKSRAPPSPPGPAI</sequence>
<name>A0A8E2ATX5_9APHY</name>
<keyword evidence="3" id="KW-1185">Reference proteome</keyword>
<organism evidence="2 3">
    <name type="scientific">Obba rivulosa</name>
    <dbReference type="NCBI Taxonomy" id="1052685"/>
    <lineage>
        <taxon>Eukaryota</taxon>
        <taxon>Fungi</taxon>
        <taxon>Dikarya</taxon>
        <taxon>Basidiomycota</taxon>
        <taxon>Agaricomycotina</taxon>
        <taxon>Agaricomycetes</taxon>
        <taxon>Polyporales</taxon>
        <taxon>Gelatoporiaceae</taxon>
        <taxon>Obba</taxon>
    </lineage>
</organism>
<feature type="region of interest" description="Disordered" evidence="1">
    <location>
        <begin position="83"/>
        <end position="177"/>
    </location>
</feature>
<reference evidence="2 3" key="1">
    <citation type="submission" date="2016-07" db="EMBL/GenBank/DDBJ databases">
        <title>Draft genome of the white-rot fungus Obba rivulosa 3A-2.</title>
        <authorList>
            <consortium name="DOE Joint Genome Institute"/>
            <person name="Miettinen O."/>
            <person name="Riley R."/>
            <person name="Acob R."/>
            <person name="Barry K."/>
            <person name="Cullen D."/>
            <person name="De Vries R."/>
            <person name="Hainaut M."/>
            <person name="Hatakka A."/>
            <person name="Henrissat B."/>
            <person name="Hilden K."/>
            <person name="Kuo R."/>
            <person name="Labutti K."/>
            <person name="Lipzen A."/>
            <person name="Makela M.R."/>
            <person name="Sandor L."/>
            <person name="Spatafora J.W."/>
            <person name="Grigoriev I.V."/>
            <person name="Hibbett D.S."/>
        </authorList>
    </citation>
    <scope>NUCLEOTIDE SEQUENCE [LARGE SCALE GENOMIC DNA]</scope>
    <source>
        <strain evidence="2 3">3A-2</strain>
    </source>
</reference>